<keyword evidence="3" id="KW-1185">Reference proteome</keyword>
<evidence type="ECO:0000256" key="1">
    <source>
        <dbReference type="SAM" id="MobiDB-lite"/>
    </source>
</evidence>
<name>A0A3A8QN75_9BACT</name>
<feature type="region of interest" description="Disordered" evidence="1">
    <location>
        <begin position="97"/>
        <end position="121"/>
    </location>
</feature>
<feature type="compositionally biased region" description="Basic and acidic residues" evidence="1">
    <location>
        <begin position="111"/>
        <end position="121"/>
    </location>
</feature>
<proteinExistence type="predicted"/>
<gene>
    <name evidence="2" type="ORF">D7X96_17610</name>
</gene>
<evidence type="ECO:0000313" key="2">
    <source>
        <dbReference type="EMBL" id="RKH68330.1"/>
    </source>
</evidence>
<dbReference type="AlphaFoldDB" id="A0A3A8QN75"/>
<dbReference type="EMBL" id="RAWM01000042">
    <property type="protein sequence ID" value="RKH68330.1"/>
    <property type="molecule type" value="Genomic_DNA"/>
</dbReference>
<reference evidence="3" key="1">
    <citation type="submission" date="2018-09" db="EMBL/GenBank/DDBJ databases">
        <authorList>
            <person name="Livingstone P.G."/>
            <person name="Whitworth D.E."/>
        </authorList>
    </citation>
    <scope>NUCLEOTIDE SEQUENCE [LARGE SCALE GENOMIC DNA]</scope>
    <source>
        <strain evidence="3">AB047A</strain>
    </source>
</reference>
<accession>A0A3A8QN75</accession>
<comment type="caution">
    <text evidence="2">The sequence shown here is derived from an EMBL/GenBank/DDBJ whole genome shotgun (WGS) entry which is preliminary data.</text>
</comment>
<dbReference type="Proteomes" id="UP000282656">
    <property type="component" value="Unassembled WGS sequence"/>
</dbReference>
<sequence length="121" mass="13010">MKALQGCARGASWAMIPGHKEHDGMKTRIAMRGWLGWMALGAVLVAPQALAQTCSEKCSLNAGSKLIACAKKCPPGKPACTEACTREVKFEQAKCNKKCPKSKGKSKPQPHSHDDGHDHDE</sequence>
<evidence type="ECO:0000313" key="3">
    <source>
        <dbReference type="Proteomes" id="UP000282656"/>
    </source>
</evidence>
<organism evidence="2 3">
    <name type="scientific">Corallococcus interemptor</name>
    <dbReference type="NCBI Taxonomy" id="2316720"/>
    <lineage>
        <taxon>Bacteria</taxon>
        <taxon>Pseudomonadati</taxon>
        <taxon>Myxococcota</taxon>
        <taxon>Myxococcia</taxon>
        <taxon>Myxococcales</taxon>
        <taxon>Cystobacterineae</taxon>
        <taxon>Myxococcaceae</taxon>
        <taxon>Corallococcus</taxon>
    </lineage>
</organism>
<feature type="compositionally biased region" description="Basic residues" evidence="1">
    <location>
        <begin position="97"/>
        <end position="110"/>
    </location>
</feature>
<protein>
    <submittedName>
        <fullName evidence="2">Uncharacterized protein</fullName>
    </submittedName>
</protein>